<dbReference type="PANTHER" id="PTHR30461">
    <property type="entry name" value="DNA-INVERTASE FROM LAMBDOID PROPHAGE"/>
    <property type="match status" value="1"/>
</dbReference>
<keyword evidence="5" id="KW-0233">DNA recombination</keyword>
<proteinExistence type="inferred from homology"/>
<dbReference type="PROSITE" id="PS00397">
    <property type="entry name" value="RECOMBINASES_1"/>
    <property type="match status" value="1"/>
</dbReference>
<dbReference type="GO" id="GO:0003677">
    <property type="term" value="F:DNA binding"/>
    <property type="evidence" value="ECO:0007669"/>
    <property type="project" value="UniProtKB-KW"/>
</dbReference>
<evidence type="ECO:0000256" key="6">
    <source>
        <dbReference type="PIRSR" id="PIRSR606118-50"/>
    </source>
</evidence>
<protein>
    <submittedName>
        <fullName evidence="9">Recombinase family protein</fullName>
    </submittedName>
</protein>
<feature type="active site" description="O-(5'-phospho-DNA)-serine intermediate" evidence="6 7">
    <location>
        <position position="10"/>
    </location>
</feature>
<name>A0A6L3YB75_9HYPH</name>
<dbReference type="Gene3D" id="1.10.10.60">
    <property type="entry name" value="Homeodomain-like"/>
    <property type="match status" value="1"/>
</dbReference>
<dbReference type="GO" id="GO:0015074">
    <property type="term" value="P:DNA integration"/>
    <property type="evidence" value="ECO:0007669"/>
    <property type="project" value="UniProtKB-KW"/>
</dbReference>
<evidence type="ECO:0000256" key="4">
    <source>
        <dbReference type="ARBA" id="ARBA00023125"/>
    </source>
</evidence>
<comment type="caution">
    <text evidence="9">The sequence shown here is derived from an EMBL/GenBank/DDBJ whole genome shotgun (WGS) entry which is preliminary data.</text>
</comment>
<keyword evidence="4" id="KW-0238">DNA-binding</keyword>
<gene>
    <name evidence="9" type="ORF">F9L08_19735</name>
</gene>
<dbReference type="GO" id="GO:0000150">
    <property type="term" value="F:DNA strand exchange activity"/>
    <property type="evidence" value="ECO:0007669"/>
    <property type="project" value="UniProtKB-KW"/>
</dbReference>
<keyword evidence="3" id="KW-0230">DNA invertase</keyword>
<dbReference type="CDD" id="cd03768">
    <property type="entry name" value="SR_ResInv"/>
    <property type="match status" value="1"/>
</dbReference>
<evidence type="ECO:0000256" key="2">
    <source>
        <dbReference type="ARBA" id="ARBA00022908"/>
    </source>
</evidence>
<dbReference type="AlphaFoldDB" id="A0A6L3YB75"/>
<dbReference type="PANTHER" id="PTHR30461:SF2">
    <property type="entry name" value="SERINE RECOMBINASE PINE-RELATED"/>
    <property type="match status" value="1"/>
</dbReference>
<sequence>MIKWGYARVSTEDQNLDLQFDALKRFGVAPDRIFTDRASGGRVAGREGLKQALKALRPNSMLVVWKIDRLGRNLSELIQTADTIRKKNAELVSLTEKIDTSSAFGKAMFHMIGVFAQLERDMIVERTLAGQAAAAERGRRPGRRSQMTPEKRAEILELMKGGLSFEEIAPRVGISKSTLYNHADTLRAALAVESVSKLDDN</sequence>
<dbReference type="Proteomes" id="UP000481643">
    <property type="component" value="Unassembled WGS sequence"/>
</dbReference>
<dbReference type="SMART" id="SM00857">
    <property type="entry name" value="Resolvase"/>
    <property type="match status" value="1"/>
</dbReference>
<evidence type="ECO:0000313" key="9">
    <source>
        <dbReference type="EMBL" id="KAB2681207.1"/>
    </source>
</evidence>
<reference evidence="9 10" key="1">
    <citation type="submission" date="2019-09" db="EMBL/GenBank/DDBJ databases">
        <title>Taxonomic organization of the family Brucellaceae based on a phylogenomic approach.</title>
        <authorList>
            <person name="Leclercq S."/>
            <person name="Cloeckaert A."/>
            <person name="Zygmunt M.S."/>
        </authorList>
    </citation>
    <scope>NUCLEOTIDE SEQUENCE [LARGE SCALE GENOMIC DNA]</scope>
    <source>
        <strain evidence="9 10">WS1830</strain>
    </source>
</reference>
<dbReference type="Pfam" id="PF02796">
    <property type="entry name" value="HTH_7"/>
    <property type="match status" value="1"/>
</dbReference>
<dbReference type="Gene3D" id="3.40.50.1390">
    <property type="entry name" value="Resolvase, N-terminal catalytic domain"/>
    <property type="match status" value="1"/>
</dbReference>
<dbReference type="InterPro" id="IPR036162">
    <property type="entry name" value="Resolvase-like_N_sf"/>
</dbReference>
<dbReference type="InterPro" id="IPR050639">
    <property type="entry name" value="SSR_resolvase"/>
</dbReference>
<evidence type="ECO:0000256" key="3">
    <source>
        <dbReference type="ARBA" id="ARBA00023100"/>
    </source>
</evidence>
<evidence type="ECO:0000259" key="8">
    <source>
        <dbReference type="PROSITE" id="PS51736"/>
    </source>
</evidence>
<evidence type="ECO:0000256" key="1">
    <source>
        <dbReference type="ARBA" id="ARBA00009913"/>
    </source>
</evidence>
<feature type="domain" description="Resolvase/invertase-type recombinase catalytic" evidence="8">
    <location>
        <begin position="2"/>
        <end position="138"/>
    </location>
</feature>
<dbReference type="InterPro" id="IPR006119">
    <property type="entry name" value="Resolv_N"/>
</dbReference>
<dbReference type="SUPFAM" id="SSF53041">
    <property type="entry name" value="Resolvase-like"/>
    <property type="match status" value="1"/>
</dbReference>
<dbReference type="InterPro" id="IPR006118">
    <property type="entry name" value="Recombinase_CS"/>
</dbReference>
<evidence type="ECO:0000256" key="7">
    <source>
        <dbReference type="PROSITE-ProRule" id="PRU10137"/>
    </source>
</evidence>
<accession>A0A6L3YB75</accession>
<evidence type="ECO:0000256" key="5">
    <source>
        <dbReference type="ARBA" id="ARBA00023172"/>
    </source>
</evidence>
<dbReference type="CDD" id="cd00569">
    <property type="entry name" value="HTH_Hin_like"/>
    <property type="match status" value="1"/>
</dbReference>
<dbReference type="PROSITE" id="PS51736">
    <property type="entry name" value="RECOMBINASES_3"/>
    <property type="match status" value="1"/>
</dbReference>
<comment type="similarity">
    <text evidence="1">Belongs to the site-specific recombinase resolvase family.</text>
</comment>
<evidence type="ECO:0000313" key="10">
    <source>
        <dbReference type="Proteomes" id="UP000481643"/>
    </source>
</evidence>
<dbReference type="InterPro" id="IPR006120">
    <property type="entry name" value="Resolvase_HTH_dom"/>
</dbReference>
<dbReference type="Pfam" id="PF00239">
    <property type="entry name" value="Resolvase"/>
    <property type="match status" value="1"/>
</dbReference>
<organism evidence="9 10">
    <name type="scientific">Brucella tritici</name>
    <dbReference type="NCBI Taxonomy" id="94626"/>
    <lineage>
        <taxon>Bacteria</taxon>
        <taxon>Pseudomonadati</taxon>
        <taxon>Pseudomonadota</taxon>
        <taxon>Alphaproteobacteria</taxon>
        <taxon>Hyphomicrobiales</taxon>
        <taxon>Brucellaceae</taxon>
        <taxon>Brucella/Ochrobactrum group</taxon>
        <taxon>Brucella</taxon>
    </lineage>
</organism>
<dbReference type="FunFam" id="3.40.50.1390:FF:000001">
    <property type="entry name" value="DNA recombinase"/>
    <property type="match status" value="1"/>
</dbReference>
<dbReference type="InterPro" id="IPR009057">
    <property type="entry name" value="Homeodomain-like_sf"/>
</dbReference>
<dbReference type="EMBL" id="WBVX01000024">
    <property type="protein sequence ID" value="KAB2681207.1"/>
    <property type="molecule type" value="Genomic_DNA"/>
</dbReference>
<keyword evidence="2" id="KW-0229">DNA integration</keyword>
<dbReference type="SUPFAM" id="SSF46689">
    <property type="entry name" value="Homeodomain-like"/>
    <property type="match status" value="1"/>
</dbReference>